<protein>
    <submittedName>
        <fullName evidence="1">Uncharacterized protein</fullName>
    </submittedName>
</protein>
<dbReference type="Proteomes" id="UP001367508">
    <property type="component" value="Unassembled WGS sequence"/>
</dbReference>
<proteinExistence type="predicted"/>
<comment type="caution">
    <text evidence="1">The sequence shown here is derived from an EMBL/GenBank/DDBJ whole genome shotgun (WGS) entry which is preliminary data.</text>
</comment>
<dbReference type="EMBL" id="JAYMYQ010000002">
    <property type="protein sequence ID" value="KAK7351025.1"/>
    <property type="molecule type" value="Genomic_DNA"/>
</dbReference>
<name>A0AAN9MA31_CANGL</name>
<keyword evidence="2" id="KW-1185">Reference proteome</keyword>
<gene>
    <name evidence="1" type="ORF">VNO77_10150</name>
</gene>
<sequence>MEMWFPSFSINRVKSEFITRSGCSLVVRIPRCGRGDLGSNPSSHTIFFYAKQAFLKRQRGIFNEKTTQLSKTVLFRSENCRCDELEERSNITEVSKGLKERNEIGNGKEKEVETIVDLRDDKERGFSKFDAHGGYAQNIIVITYIIGYAAFISRELIPKFSSFPLFMHAGDIYHVKNTGHSLLKATTRDLQKQRGSLFPLIGTALDSLVQG</sequence>
<accession>A0AAN9MA31</accession>
<reference evidence="1 2" key="1">
    <citation type="submission" date="2024-01" db="EMBL/GenBank/DDBJ databases">
        <title>The genomes of 5 underutilized Papilionoideae crops provide insights into root nodulation and disease resistanc.</title>
        <authorList>
            <person name="Jiang F."/>
        </authorList>
    </citation>
    <scope>NUCLEOTIDE SEQUENCE [LARGE SCALE GENOMIC DNA]</scope>
    <source>
        <strain evidence="1">LVBAO_FW01</strain>
        <tissue evidence="1">Leaves</tissue>
    </source>
</reference>
<dbReference type="AlphaFoldDB" id="A0AAN9MA31"/>
<evidence type="ECO:0000313" key="1">
    <source>
        <dbReference type="EMBL" id="KAK7351025.1"/>
    </source>
</evidence>
<organism evidence="1 2">
    <name type="scientific">Canavalia gladiata</name>
    <name type="common">Sword bean</name>
    <name type="synonym">Dolichos gladiatus</name>
    <dbReference type="NCBI Taxonomy" id="3824"/>
    <lineage>
        <taxon>Eukaryota</taxon>
        <taxon>Viridiplantae</taxon>
        <taxon>Streptophyta</taxon>
        <taxon>Embryophyta</taxon>
        <taxon>Tracheophyta</taxon>
        <taxon>Spermatophyta</taxon>
        <taxon>Magnoliopsida</taxon>
        <taxon>eudicotyledons</taxon>
        <taxon>Gunneridae</taxon>
        <taxon>Pentapetalae</taxon>
        <taxon>rosids</taxon>
        <taxon>fabids</taxon>
        <taxon>Fabales</taxon>
        <taxon>Fabaceae</taxon>
        <taxon>Papilionoideae</taxon>
        <taxon>50 kb inversion clade</taxon>
        <taxon>NPAAA clade</taxon>
        <taxon>indigoferoid/millettioid clade</taxon>
        <taxon>Phaseoleae</taxon>
        <taxon>Canavalia</taxon>
    </lineage>
</organism>
<evidence type="ECO:0000313" key="2">
    <source>
        <dbReference type="Proteomes" id="UP001367508"/>
    </source>
</evidence>